<dbReference type="InterPro" id="IPR017896">
    <property type="entry name" value="4Fe4S_Fe-S-bd"/>
</dbReference>
<keyword evidence="3" id="KW-0479">Metal-binding</keyword>
<keyword evidence="10" id="KW-0560">Oxidoreductase</keyword>
<dbReference type="KEGG" id="cavi:CAV_0503"/>
<dbReference type="NCBIfam" id="TIGR00397">
    <property type="entry name" value="mauM_napG"/>
    <property type="match status" value="1"/>
</dbReference>
<evidence type="ECO:0000256" key="3">
    <source>
        <dbReference type="ARBA" id="ARBA00022723"/>
    </source>
</evidence>
<proteinExistence type="predicted"/>
<organism evidence="10 11">
    <name type="scientific">Campylobacter avium LMG 24591</name>
    <dbReference type="NCBI Taxonomy" id="522484"/>
    <lineage>
        <taxon>Bacteria</taxon>
        <taxon>Pseudomonadati</taxon>
        <taxon>Campylobacterota</taxon>
        <taxon>Epsilonproteobacteria</taxon>
        <taxon>Campylobacterales</taxon>
        <taxon>Campylobacteraceae</taxon>
        <taxon>Campylobacter</taxon>
    </lineage>
</organism>
<keyword evidence="2" id="KW-0004">4Fe-4S</keyword>
<evidence type="ECO:0000259" key="9">
    <source>
        <dbReference type="PROSITE" id="PS51379"/>
    </source>
</evidence>
<evidence type="ECO:0000256" key="4">
    <source>
        <dbReference type="ARBA" id="ARBA00022737"/>
    </source>
</evidence>
<evidence type="ECO:0000256" key="6">
    <source>
        <dbReference type="ARBA" id="ARBA00023004"/>
    </source>
</evidence>
<accession>A0A222MWZ7</accession>
<dbReference type="PROSITE" id="PS00198">
    <property type="entry name" value="4FE4S_FER_1"/>
    <property type="match status" value="1"/>
</dbReference>
<evidence type="ECO:0000313" key="10">
    <source>
        <dbReference type="EMBL" id="ASQ30170.1"/>
    </source>
</evidence>
<keyword evidence="7" id="KW-0411">Iron-sulfur</keyword>
<dbReference type="RefSeq" id="WP_094324949.1">
    <property type="nucleotide sequence ID" value="NZ_CP022347.1"/>
</dbReference>
<dbReference type="GO" id="GO:0016491">
    <property type="term" value="F:oxidoreductase activity"/>
    <property type="evidence" value="ECO:0007669"/>
    <property type="project" value="UniProtKB-KW"/>
</dbReference>
<dbReference type="AlphaFoldDB" id="A0A222MWZ7"/>
<dbReference type="EMBL" id="CP022347">
    <property type="protein sequence ID" value="ASQ30170.1"/>
    <property type="molecule type" value="Genomic_DNA"/>
</dbReference>
<dbReference type="InterPro" id="IPR004494">
    <property type="entry name" value="MauM_NapG"/>
</dbReference>
<dbReference type="InterPro" id="IPR017900">
    <property type="entry name" value="4Fe4S_Fe_S_CS"/>
</dbReference>
<dbReference type="PANTHER" id="PTHR42859:SF10">
    <property type="entry name" value="DIMETHYLSULFOXIDE REDUCTASE CHAIN B"/>
    <property type="match status" value="1"/>
</dbReference>
<evidence type="ECO:0000256" key="5">
    <source>
        <dbReference type="ARBA" id="ARBA00022982"/>
    </source>
</evidence>
<dbReference type="SUPFAM" id="SSF54862">
    <property type="entry name" value="4Fe-4S ferredoxins"/>
    <property type="match status" value="1"/>
</dbReference>
<evidence type="ECO:0000256" key="1">
    <source>
        <dbReference type="ARBA" id="ARBA00022448"/>
    </source>
</evidence>
<keyword evidence="5" id="KW-0249">Electron transport</keyword>
<dbReference type="EC" id="1.7.99.4" evidence="10"/>
<keyword evidence="1" id="KW-0813">Transport</keyword>
<evidence type="ECO:0000256" key="8">
    <source>
        <dbReference type="SAM" id="MobiDB-lite"/>
    </source>
</evidence>
<sequence>MDNRREFFTKGFKTLCLCVGGGFLASMALKAKDSYYLRPPGADVEEEFLSKCIRCGLCVNACPYDTLKLASIFDSAKNGTPFFEARKVPCYLCDDLPCIRDCPTNALDDKYLKMNDGAFKLKMGVAIVDSLSCIAHWGIQCDACYRACPLIDKALKLEMKRNERTAKHAFLLPVVDNEQCVGCGLCERACVTQEPAIRVLPREYVLGKAGNHYVKGWEKDDEKRLNSQENKEKMKSNKAQDYLNDGDLL</sequence>
<name>A0A222MWZ7_9BACT</name>
<dbReference type="Proteomes" id="UP000201169">
    <property type="component" value="Chromosome"/>
</dbReference>
<feature type="domain" description="4Fe-4S ferredoxin-type" evidence="9">
    <location>
        <begin position="40"/>
        <end position="72"/>
    </location>
</feature>
<feature type="compositionally biased region" description="Basic and acidic residues" evidence="8">
    <location>
        <begin position="220"/>
        <end position="235"/>
    </location>
</feature>
<dbReference type="Gene3D" id="3.30.70.20">
    <property type="match status" value="2"/>
</dbReference>
<keyword evidence="4" id="KW-0677">Repeat</keyword>
<feature type="domain" description="4Fe-4S ferredoxin-type" evidence="9">
    <location>
        <begin position="171"/>
        <end position="202"/>
    </location>
</feature>
<evidence type="ECO:0000256" key="7">
    <source>
        <dbReference type="ARBA" id="ARBA00023014"/>
    </source>
</evidence>
<dbReference type="NCBIfam" id="NF007012">
    <property type="entry name" value="PRK09476.1"/>
    <property type="match status" value="1"/>
</dbReference>
<dbReference type="GO" id="GO:0046872">
    <property type="term" value="F:metal ion binding"/>
    <property type="evidence" value="ECO:0007669"/>
    <property type="project" value="UniProtKB-KW"/>
</dbReference>
<dbReference type="GO" id="GO:0051539">
    <property type="term" value="F:4 iron, 4 sulfur cluster binding"/>
    <property type="evidence" value="ECO:0007669"/>
    <property type="project" value="UniProtKB-KW"/>
</dbReference>
<dbReference type="InterPro" id="IPR050294">
    <property type="entry name" value="RnfB_subfamily"/>
</dbReference>
<protein>
    <submittedName>
        <fullName evidence="10">Menaquinol dehydrogenase NapGH, periplasmic component NapG</fullName>
        <ecNumber evidence="10">1.7.99.4</ecNumber>
    </submittedName>
</protein>
<gene>
    <name evidence="10" type="primary">napG</name>
    <name evidence="10" type="ORF">CAV_0503</name>
</gene>
<evidence type="ECO:0000313" key="11">
    <source>
        <dbReference type="Proteomes" id="UP000201169"/>
    </source>
</evidence>
<dbReference type="OrthoDB" id="9808559at2"/>
<evidence type="ECO:0000256" key="2">
    <source>
        <dbReference type="ARBA" id="ARBA00022485"/>
    </source>
</evidence>
<keyword evidence="11" id="KW-1185">Reference proteome</keyword>
<dbReference type="Pfam" id="PF12838">
    <property type="entry name" value="Fer4_7"/>
    <property type="match status" value="2"/>
</dbReference>
<reference evidence="10 11" key="1">
    <citation type="submission" date="2017-07" db="EMBL/GenBank/DDBJ databases">
        <title>Analysis of two Campylobacter avium genomes and identification of a novel hippuricase gene.</title>
        <authorList>
            <person name="Miller W.G."/>
            <person name="Chapman M.H."/>
            <person name="Yee E."/>
            <person name="Revez J."/>
            <person name="Bono J.L."/>
            <person name="Rossi M."/>
        </authorList>
    </citation>
    <scope>NUCLEOTIDE SEQUENCE [LARGE SCALE GENOMIC DNA]</scope>
    <source>
        <strain evidence="10 11">LMG 24591</strain>
    </source>
</reference>
<feature type="region of interest" description="Disordered" evidence="8">
    <location>
        <begin position="220"/>
        <end position="249"/>
    </location>
</feature>
<keyword evidence="6" id="KW-0408">Iron</keyword>
<dbReference type="CDD" id="cd16373">
    <property type="entry name" value="DMSOR_beta_like"/>
    <property type="match status" value="1"/>
</dbReference>
<dbReference type="PROSITE" id="PS51379">
    <property type="entry name" value="4FE4S_FER_2"/>
    <property type="match status" value="2"/>
</dbReference>
<dbReference type="PANTHER" id="PTHR42859">
    <property type="entry name" value="OXIDOREDUCTASE"/>
    <property type="match status" value="1"/>
</dbReference>